<dbReference type="InterPro" id="IPR004252">
    <property type="entry name" value="Probable_transposase_24"/>
</dbReference>
<dbReference type="PANTHER" id="PTHR33144">
    <property type="entry name" value="OS10G0409366 PROTEIN-RELATED"/>
    <property type="match status" value="1"/>
</dbReference>
<dbReference type="Pfam" id="PF03004">
    <property type="entry name" value="Transposase_24"/>
    <property type="match status" value="1"/>
</dbReference>
<dbReference type="EMBL" id="LR862136">
    <property type="protein sequence ID" value="CAD1842537.1"/>
    <property type="molecule type" value="Genomic_DNA"/>
</dbReference>
<sequence>MSSQDDVQRVMEIDSRILVDLLDNFQQENDDLTWRTYLVTEIWNLPKDERITVNFNNRWQPIGNEGRVLTSFLGIMARNANLTTLHIPNWRAFPKKEKKRLFKLVEFLIPPRDEKWVLRSLGKKWKDHKCELKEEYYLEYKNIDDVLEHKPERIQRDKWTSLVSFWNSDKVKKRSEKIRENRAKQKMPHTAGSKSFARLMAEKPRKDGLDDGSAQNIVSFTCFFGFNSMKQKMEKLPNSIECGNRRVAWEGDIFSQVIGPERHGQVRGLGFVPTPTSLWAPSSSNQISSADCERVEQLEKEIKMIEQHHANEMKPMRENQARLDSKIALMRSIINRRFPEETLSSGSTSDETVRVYIFSISLAHSNLY</sequence>
<evidence type="ECO:0000313" key="1">
    <source>
        <dbReference type="EMBL" id="CAD1842537.1"/>
    </source>
</evidence>
<name>A0A6V7QHZ8_ANACO</name>
<dbReference type="PANTHER" id="PTHR33144:SF25">
    <property type="entry name" value="DUF4216 DOMAIN-CONTAINING PROTEIN"/>
    <property type="match status" value="1"/>
</dbReference>
<reference evidence="1" key="1">
    <citation type="submission" date="2020-07" db="EMBL/GenBank/DDBJ databases">
        <authorList>
            <person name="Lin J."/>
        </authorList>
    </citation>
    <scope>NUCLEOTIDE SEQUENCE</scope>
</reference>
<protein>
    <submittedName>
        <fullName evidence="1">Uncharacterized protein</fullName>
    </submittedName>
</protein>
<proteinExistence type="predicted"/>
<accession>A0A6V7QHZ8</accession>
<gene>
    <name evidence="1" type="ORF">CB5_LOCUS25748</name>
</gene>
<organism evidence="1">
    <name type="scientific">Ananas comosus var. bracteatus</name>
    <name type="common">red pineapple</name>
    <dbReference type="NCBI Taxonomy" id="296719"/>
    <lineage>
        <taxon>Eukaryota</taxon>
        <taxon>Viridiplantae</taxon>
        <taxon>Streptophyta</taxon>
        <taxon>Embryophyta</taxon>
        <taxon>Tracheophyta</taxon>
        <taxon>Spermatophyta</taxon>
        <taxon>Magnoliopsida</taxon>
        <taxon>Liliopsida</taxon>
        <taxon>Poales</taxon>
        <taxon>Bromeliaceae</taxon>
        <taxon>Bromelioideae</taxon>
        <taxon>Ananas</taxon>
    </lineage>
</organism>
<dbReference type="AlphaFoldDB" id="A0A6V7QHZ8"/>